<name>A0A512CBX7_9BACT</name>
<dbReference type="Proteomes" id="UP000321301">
    <property type="component" value="Unassembled WGS sequence"/>
</dbReference>
<feature type="transmembrane region" description="Helical" evidence="1">
    <location>
        <begin position="105"/>
        <end position="126"/>
    </location>
</feature>
<feature type="transmembrane region" description="Helical" evidence="1">
    <location>
        <begin position="244"/>
        <end position="266"/>
    </location>
</feature>
<feature type="transmembrane region" description="Helical" evidence="1">
    <location>
        <begin position="200"/>
        <end position="215"/>
    </location>
</feature>
<dbReference type="RefSeq" id="WP_020889543.1">
    <property type="nucleotide sequence ID" value="NZ_BJYV01000009.1"/>
</dbReference>
<keyword evidence="1" id="KW-1133">Transmembrane helix</keyword>
<keyword evidence="3" id="KW-1185">Reference proteome</keyword>
<feature type="transmembrane region" description="Helical" evidence="1">
    <location>
        <begin position="138"/>
        <end position="160"/>
    </location>
</feature>
<dbReference type="EMBL" id="BJYV01000009">
    <property type="protein sequence ID" value="GEO21724.1"/>
    <property type="molecule type" value="Genomic_DNA"/>
</dbReference>
<feature type="transmembrane region" description="Helical" evidence="1">
    <location>
        <begin position="221"/>
        <end position="237"/>
    </location>
</feature>
<feature type="transmembrane region" description="Helical" evidence="1">
    <location>
        <begin position="385"/>
        <end position="405"/>
    </location>
</feature>
<keyword evidence="1" id="KW-0472">Membrane</keyword>
<keyword evidence="1" id="KW-0812">Transmembrane</keyword>
<feature type="transmembrane region" description="Helical" evidence="1">
    <location>
        <begin position="20"/>
        <end position="38"/>
    </location>
</feature>
<gene>
    <name evidence="2" type="ORF">CQA01_22580</name>
</gene>
<evidence type="ECO:0000313" key="3">
    <source>
        <dbReference type="Proteomes" id="UP000321301"/>
    </source>
</evidence>
<dbReference type="AlphaFoldDB" id="A0A512CBX7"/>
<evidence type="ECO:0000256" key="1">
    <source>
        <dbReference type="SAM" id="Phobius"/>
    </source>
</evidence>
<sequence length="421" mass="48225">MGKVEKYNASLKQFLHYDRYELIAINVFWLGFIAYIASSTILSTKEMPFMLFQPLQLLGLVAIFASSAYLLKPKFESEYLKIFFFLFALWALVILFRGFSFNKDVLKLIFLNPWFGGMFYLVPLVLLFRKSFLLYKKLFSAIILLSVIFLLFSIMFQGILTEVIPDDLNRSVVEYFTKSLGITALFILFTHMYHSKTKNLFAFVVTVVILILGVIRARRGLLLMAGLGLVIAAYIYFISAKSKLLSGAILLGVIFIAVIGGVYVFLNVEIEALYYLQDRGVTDTRSGIEAYFYKDMQGLDWIVGRGMRGEYYCPTMESGNYRGTVETDYLNMILKGGVVNLVLLLVILVPAVFLGFFNSKNYLTKAFALWILFWLINTHPSTVQVFTMNYFLVWFGVGVCYSPFIRSIPEETMKSYFKPSE</sequence>
<evidence type="ECO:0000313" key="2">
    <source>
        <dbReference type="EMBL" id="GEO21724.1"/>
    </source>
</evidence>
<protein>
    <recommendedName>
        <fullName evidence="4">O-antigen polymerase</fullName>
    </recommendedName>
</protein>
<feature type="transmembrane region" description="Helical" evidence="1">
    <location>
        <begin position="172"/>
        <end position="193"/>
    </location>
</feature>
<feature type="transmembrane region" description="Helical" evidence="1">
    <location>
        <begin position="50"/>
        <end position="70"/>
    </location>
</feature>
<proteinExistence type="predicted"/>
<evidence type="ECO:0008006" key="4">
    <source>
        <dbReference type="Google" id="ProtNLM"/>
    </source>
</evidence>
<reference evidence="2 3" key="1">
    <citation type="submission" date="2019-07" db="EMBL/GenBank/DDBJ databases">
        <title>Whole genome shotgun sequence of Cyclobacterium qasimii NBRC 106168.</title>
        <authorList>
            <person name="Hosoyama A."/>
            <person name="Uohara A."/>
            <person name="Ohji S."/>
            <person name="Ichikawa N."/>
        </authorList>
    </citation>
    <scope>NUCLEOTIDE SEQUENCE [LARGE SCALE GENOMIC DNA]</scope>
    <source>
        <strain evidence="2 3">NBRC 106168</strain>
    </source>
</reference>
<feature type="transmembrane region" description="Helical" evidence="1">
    <location>
        <begin position="82"/>
        <end position="99"/>
    </location>
</feature>
<feature type="transmembrane region" description="Helical" evidence="1">
    <location>
        <begin position="338"/>
        <end position="357"/>
    </location>
</feature>
<organism evidence="2 3">
    <name type="scientific">Cyclobacterium qasimii</name>
    <dbReference type="NCBI Taxonomy" id="1350429"/>
    <lineage>
        <taxon>Bacteria</taxon>
        <taxon>Pseudomonadati</taxon>
        <taxon>Bacteroidota</taxon>
        <taxon>Cytophagia</taxon>
        <taxon>Cytophagales</taxon>
        <taxon>Cyclobacteriaceae</taxon>
        <taxon>Cyclobacterium</taxon>
    </lineage>
</organism>
<comment type="caution">
    <text evidence="2">The sequence shown here is derived from an EMBL/GenBank/DDBJ whole genome shotgun (WGS) entry which is preliminary data.</text>
</comment>
<accession>A0A512CBX7</accession>